<comment type="caution">
    <text evidence="1">The sequence shown here is derived from an EMBL/GenBank/DDBJ whole genome shotgun (WGS) entry which is preliminary data.</text>
</comment>
<accession>A0ABV7M790</accession>
<keyword evidence="2" id="KW-1185">Reference proteome</keyword>
<evidence type="ECO:0000313" key="2">
    <source>
        <dbReference type="Proteomes" id="UP001595607"/>
    </source>
</evidence>
<evidence type="ECO:0000313" key="1">
    <source>
        <dbReference type="EMBL" id="MFC3301261.1"/>
    </source>
</evidence>
<gene>
    <name evidence="1" type="ORF">ACFONP_00765</name>
</gene>
<sequence length="167" mass="18879">MHILGLLITVLIGISVWWWRLRMLKEASDTVIDAADRFRGAQRRKEIASRTEMSPITAIDHPVTAAATYIHMVIGREDWPMASGRVKMQLAEVSSESEADDAITYAEWAVRQPIDQQMALRLLTEMLRDWLTLEEREDLAEMLRSAAESSDAVVQSEASRQAIALIN</sequence>
<organism evidence="1 2">
    <name type="scientific">Parvularcula lutaonensis</name>
    <dbReference type="NCBI Taxonomy" id="491923"/>
    <lineage>
        <taxon>Bacteria</taxon>
        <taxon>Pseudomonadati</taxon>
        <taxon>Pseudomonadota</taxon>
        <taxon>Alphaproteobacteria</taxon>
        <taxon>Parvularculales</taxon>
        <taxon>Parvularculaceae</taxon>
        <taxon>Parvularcula</taxon>
    </lineage>
</organism>
<name>A0ABV7M790_9PROT</name>
<dbReference type="RefSeq" id="WP_189571903.1">
    <property type="nucleotide sequence ID" value="NZ_BMXU01000001.1"/>
</dbReference>
<dbReference type="Proteomes" id="UP001595607">
    <property type="component" value="Unassembled WGS sequence"/>
</dbReference>
<proteinExistence type="predicted"/>
<evidence type="ECO:0008006" key="3">
    <source>
        <dbReference type="Google" id="ProtNLM"/>
    </source>
</evidence>
<reference evidence="2" key="1">
    <citation type="journal article" date="2019" name="Int. J. Syst. Evol. Microbiol.">
        <title>The Global Catalogue of Microorganisms (GCM) 10K type strain sequencing project: providing services to taxonomists for standard genome sequencing and annotation.</title>
        <authorList>
            <consortium name="The Broad Institute Genomics Platform"/>
            <consortium name="The Broad Institute Genome Sequencing Center for Infectious Disease"/>
            <person name="Wu L."/>
            <person name="Ma J."/>
        </authorList>
    </citation>
    <scope>NUCLEOTIDE SEQUENCE [LARGE SCALE GENOMIC DNA]</scope>
    <source>
        <strain evidence="2">KCTC 22245</strain>
    </source>
</reference>
<protein>
    <recommendedName>
        <fullName evidence="3">Co-chaperone DjlA N-terminal domain-containing protein</fullName>
    </recommendedName>
</protein>
<dbReference type="EMBL" id="JBHRVA010000002">
    <property type="protein sequence ID" value="MFC3301261.1"/>
    <property type="molecule type" value="Genomic_DNA"/>
</dbReference>